<keyword evidence="1" id="KW-0805">Transcription regulation</keyword>
<comment type="caution">
    <text evidence="6">The sequence shown here is derived from an EMBL/GenBank/DDBJ whole genome shotgun (WGS) entry which is preliminary data.</text>
</comment>
<sequence>MTASAQQSTPHFNAFAASCPSRRLLDTIGDKWVSLLIVALGLRGPLRYSQLTSQIEGVSQKMLTQSLRRMERDGLVTRTLTPSMPVRVDYELTLLGQSLLAVMNQLKEWAELHMSQVDAARAAYDRTTRGLEPPLPSRRPTATATGADTRISARRAHRSRSLWWSTGYHGRVSAVGLA</sequence>
<gene>
    <name evidence="6" type="ORF">Vau01_115810</name>
</gene>
<organism evidence="6 7">
    <name type="scientific">Virgisporangium aurantiacum</name>
    <dbReference type="NCBI Taxonomy" id="175570"/>
    <lineage>
        <taxon>Bacteria</taxon>
        <taxon>Bacillati</taxon>
        <taxon>Actinomycetota</taxon>
        <taxon>Actinomycetes</taxon>
        <taxon>Micromonosporales</taxon>
        <taxon>Micromonosporaceae</taxon>
        <taxon>Virgisporangium</taxon>
    </lineage>
</organism>
<dbReference type="GO" id="GO:0003677">
    <property type="term" value="F:DNA binding"/>
    <property type="evidence" value="ECO:0007669"/>
    <property type="project" value="UniProtKB-KW"/>
</dbReference>
<protein>
    <recommendedName>
        <fullName evidence="5">HTH hxlR-type domain-containing protein</fullName>
    </recommendedName>
</protein>
<dbReference type="SUPFAM" id="SSF46785">
    <property type="entry name" value="Winged helix' DNA-binding domain"/>
    <property type="match status" value="1"/>
</dbReference>
<dbReference type="InterPro" id="IPR036390">
    <property type="entry name" value="WH_DNA-bd_sf"/>
</dbReference>
<evidence type="ECO:0000256" key="2">
    <source>
        <dbReference type="ARBA" id="ARBA00023125"/>
    </source>
</evidence>
<reference evidence="6" key="1">
    <citation type="submission" date="2021-01" db="EMBL/GenBank/DDBJ databases">
        <title>Whole genome shotgun sequence of Virgisporangium aurantiacum NBRC 16421.</title>
        <authorList>
            <person name="Komaki H."/>
            <person name="Tamura T."/>
        </authorList>
    </citation>
    <scope>NUCLEOTIDE SEQUENCE</scope>
    <source>
        <strain evidence="6">NBRC 16421</strain>
    </source>
</reference>
<feature type="region of interest" description="Disordered" evidence="4">
    <location>
        <begin position="128"/>
        <end position="151"/>
    </location>
</feature>
<keyword evidence="2" id="KW-0238">DNA-binding</keyword>
<dbReference type="Gene3D" id="1.10.10.10">
    <property type="entry name" value="Winged helix-like DNA-binding domain superfamily/Winged helix DNA-binding domain"/>
    <property type="match status" value="1"/>
</dbReference>
<keyword evidence="7" id="KW-1185">Reference proteome</keyword>
<keyword evidence="3" id="KW-0804">Transcription</keyword>
<evidence type="ECO:0000256" key="1">
    <source>
        <dbReference type="ARBA" id="ARBA00023015"/>
    </source>
</evidence>
<dbReference type="PANTHER" id="PTHR33204">
    <property type="entry name" value="TRANSCRIPTIONAL REGULATOR, MARR FAMILY"/>
    <property type="match status" value="1"/>
</dbReference>
<dbReference type="PANTHER" id="PTHR33204:SF37">
    <property type="entry name" value="HTH-TYPE TRANSCRIPTIONAL REGULATOR YODB"/>
    <property type="match status" value="1"/>
</dbReference>
<feature type="domain" description="HTH hxlR-type" evidence="5">
    <location>
        <begin position="19"/>
        <end position="118"/>
    </location>
</feature>
<dbReference type="PROSITE" id="PS51118">
    <property type="entry name" value="HTH_HXLR"/>
    <property type="match status" value="1"/>
</dbReference>
<dbReference type="RefSeq" id="WP_204011899.1">
    <property type="nucleotide sequence ID" value="NZ_BOPG01000107.1"/>
</dbReference>
<evidence type="ECO:0000259" key="5">
    <source>
        <dbReference type="PROSITE" id="PS51118"/>
    </source>
</evidence>
<dbReference type="Pfam" id="PF01638">
    <property type="entry name" value="HxlR"/>
    <property type="match status" value="1"/>
</dbReference>
<proteinExistence type="predicted"/>
<evidence type="ECO:0000256" key="3">
    <source>
        <dbReference type="ARBA" id="ARBA00023163"/>
    </source>
</evidence>
<name>A0A8J3ZL85_9ACTN</name>
<evidence type="ECO:0000313" key="7">
    <source>
        <dbReference type="Proteomes" id="UP000612585"/>
    </source>
</evidence>
<dbReference type="EMBL" id="BOPG01000107">
    <property type="protein sequence ID" value="GIJ64065.1"/>
    <property type="molecule type" value="Genomic_DNA"/>
</dbReference>
<evidence type="ECO:0000256" key="4">
    <source>
        <dbReference type="SAM" id="MobiDB-lite"/>
    </source>
</evidence>
<dbReference type="InterPro" id="IPR002577">
    <property type="entry name" value="HTH_HxlR"/>
</dbReference>
<dbReference type="Proteomes" id="UP000612585">
    <property type="component" value="Unassembled WGS sequence"/>
</dbReference>
<dbReference type="InterPro" id="IPR036388">
    <property type="entry name" value="WH-like_DNA-bd_sf"/>
</dbReference>
<accession>A0A8J3ZL85</accession>
<dbReference type="AlphaFoldDB" id="A0A8J3ZL85"/>
<evidence type="ECO:0000313" key="6">
    <source>
        <dbReference type="EMBL" id="GIJ64065.1"/>
    </source>
</evidence>